<dbReference type="InterPro" id="IPR005646">
    <property type="entry name" value="FapA"/>
</dbReference>
<dbReference type="InterPro" id="IPR046866">
    <property type="entry name" value="FapA_N"/>
</dbReference>
<dbReference type="RefSeq" id="WP_006300481.1">
    <property type="nucleotide sequence ID" value="NZ_CM001022.1"/>
</dbReference>
<keyword evidence="1" id="KW-0175">Coiled coil</keyword>
<dbReference type="PANTHER" id="PTHR38032">
    <property type="entry name" value="POLYMERASE-RELATED"/>
    <property type="match status" value="1"/>
</dbReference>
<evidence type="ECO:0000313" key="3">
    <source>
        <dbReference type="EMBL" id="EFQ23306.1"/>
    </source>
</evidence>
<evidence type="ECO:0000256" key="1">
    <source>
        <dbReference type="SAM" id="Coils"/>
    </source>
</evidence>
<sequence>MSDQGFELQVRKEGIFVKILPDEGGSLAEIAAYLRERQIEDYDGQALLKALQERPAEPVRIADRRPELDRPAEIQVQITEDALSCSLRILPPLGPLPWPSVDALKTFLKEHGVVEGVDEKALADLANQKIAKQWVRVAQGRPPVHGKDAAIDYKIDLHQLRPRDVGESRVDMRELGTVVNVLKGQELAEKTPPVAGEEGITVLGKVLKAQQGKDKNLPSGSNTVVSEDKLHLFADADGHVSVKDGKLHVSPLFEVKGDVDYGVGNIQFVGPVLVKGAVREGFEVHAGGDLFVEGVVEGATLSAEGNLQIKIGVRGIGKADLQAKKDVNCGYIDQARVRAGGDVHVGEAIIHSDVGARGIVEVLGSKKGQIVGGKIQAGQEVVCETLGSEMGTRTEVSVGVLPELVEERKRLSENLKELQGKMAEVETNLGYLKKLESGNMLDDQKRGLMVRLTKAKFQLQAQLGMINDRLKALDGEMERSKLSGRVRVRNICYPGVSVTIRGMTYVVRETQRFACFLVDAGEIKVKSFE</sequence>
<dbReference type="HOGENOM" id="CLU_026157_2_1_0"/>
<name>E3CVV5_9BACT</name>
<dbReference type="InterPro" id="IPR046865">
    <property type="entry name" value="FapA_b_solenoid"/>
</dbReference>
<dbReference type="OrthoDB" id="9816426at2"/>
<proteinExistence type="predicted"/>
<dbReference type="Pfam" id="PF03961">
    <property type="entry name" value="FapA"/>
    <property type="match status" value="1"/>
</dbReference>
<keyword evidence="4" id="KW-1185">Reference proteome</keyword>
<feature type="coiled-coil region" evidence="1">
    <location>
        <begin position="401"/>
        <end position="435"/>
    </location>
</feature>
<gene>
    <name evidence="3" type="ORF">Apau_0878</name>
</gene>
<dbReference type="eggNOG" id="COG1315">
    <property type="taxonomic scope" value="Bacteria"/>
</dbReference>
<feature type="domain" description="Flagellar Assembly Protein A N-terminal region" evidence="2">
    <location>
        <begin position="74"/>
        <end position="244"/>
    </location>
</feature>
<reference evidence="3 4" key="1">
    <citation type="journal article" date="2010" name="Stand. Genomic Sci.">
        <title>Non-contiguous finished genome sequence of Aminomonas paucivorans type strain (GLU-3).</title>
        <authorList>
            <person name="Pitluck S."/>
            <person name="Yasawong M."/>
            <person name="Held B."/>
            <person name="Lapidus A."/>
            <person name="Nolan M."/>
            <person name="Copeland A."/>
            <person name="Lucas S."/>
            <person name="Del Rio T.G."/>
            <person name="Tice H."/>
            <person name="Cheng J.F."/>
            <person name="Chertkov O."/>
            <person name="Goodwin L."/>
            <person name="Tapia R."/>
            <person name="Han C."/>
            <person name="Liolios K."/>
            <person name="Ivanova N."/>
            <person name="Mavromatis K."/>
            <person name="Ovchinnikova G."/>
            <person name="Pati A."/>
            <person name="Chen A."/>
            <person name="Palaniappan K."/>
            <person name="Land M."/>
            <person name="Hauser L."/>
            <person name="Chang Y.J."/>
            <person name="Jeffries C.D."/>
            <person name="Pukall R."/>
            <person name="Spring S."/>
            <person name="Rohde M."/>
            <person name="Sikorski J."/>
            <person name="Goker M."/>
            <person name="Woyke T."/>
            <person name="Bristow J."/>
            <person name="Eisen J.A."/>
            <person name="Markowitz V."/>
            <person name="Hugenholtz P."/>
            <person name="Kyrpides N.C."/>
            <person name="Klenk H.P."/>
        </authorList>
    </citation>
    <scope>NUCLEOTIDE SEQUENCE [LARGE SCALE GENOMIC DNA]</scope>
    <source>
        <strain evidence="3 4">DSM 12260</strain>
    </source>
</reference>
<evidence type="ECO:0000259" key="2">
    <source>
        <dbReference type="Pfam" id="PF20250"/>
    </source>
</evidence>
<organism evidence="3 4">
    <name type="scientific">Aminomonas paucivorans DSM 12260</name>
    <dbReference type="NCBI Taxonomy" id="584708"/>
    <lineage>
        <taxon>Bacteria</taxon>
        <taxon>Thermotogati</taxon>
        <taxon>Synergistota</taxon>
        <taxon>Synergistia</taxon>
        <taxon>Synergistales</taxon>
        <taxon>Synergistaceae</taxon>
        <taxon>Aminomonas</taxon>
    </lineage>
</organism>
<dbReference type="EMBL" id="CM001022">
    <property type="protein sequence ID" value="EFQ23306.1"/>
    <property type="molecule type" value="Genomic_DNA"/>
</dbReference>
<dbReference type="Pfam" id="PF20250">
    <property type="entry name" value="FapA_N"/>
    <property type="match status" value="1"/>
</dbReference>
<dbReference type="PANTHER" id="PTHR38032:SF1">
    <property type="entry name" value="RNA-BINDING PROTEIN KHPB N-TERMINAL DOMAIN-CONTAINING PROTEIN"/>
    <property type="match status" value="1"/>
</dbReference>
<evidence type="ECO:0000313" key="4">
    <source>
        <dbReference type="Proteomes" id="UP000005096"/>
    </source>
</evidence>
<dbReference type="STRING" id="584708.Apau_0878"/>
<dbReference type="AlphaFoldDB" id="E3CVV5"/>
<accession>E3CVV5</accession>
<dbReference type="Proteomes" id="UP000005096">
    <property type="component" value="Chromosome"/>
</dbReference>
<protein>
    <recommendedName>
        <fullName evidence="2">Flagellar Assembly Protein A N-terminal region domain-containing protein</fullName>
    </recommendedName>
</protein>
<dbReference type="PaxDb" id="584708-Apau_0878"/>